<proteinExistence type="predicted"/>
<accession>A0A1L1PPR5</accession>
<dbReference type="SUPFAM" id="SSF47384">
    <property type="entry name" value="Homodimeric domain of signal transducing histidine kinase"/>
    <property type="match status" value="1"/>
</dbReference>
<keyword evidence="5" id="KW-0808">Transferase</keyword>
<evidence type="ECO:0000256" key="4">
    <source>
        <dbReference type="ARBA" id="ARBA00022553"/>
    </source>
</evidence>
<dbReference type="Pfam" id="PF02518">
    <property type="entry name" value="HATPase_c"/>
    <property type="match status" value="1"/>
</dbReference>
<dbReference type="Pfam" id="PF00512">
    <property type="entry name" value="HisKA"/>
    <property type="match status" value="1"/>
</dbReference>
<comment type="subcellular location">
    <subcellularLocation>
        <location evidence="2">Cell inner membrane</location>
        <topology evidence="2">Multi-pass membrane protein</topology>
    </subcellularLocation>
</comment>
<dbReference type="InterPro" id="IPR004358">
    <property type="entry name" value="Sig_transdc_His_kin-like_C"/>
</dbReference>
<dbReference type="GO" id="GO:0007234">
    <property type="term" value="P:osmosensory signaling via phosphorelay pathway"/>
    <property type="evidence" value="ECO:0007669"/>
    <property type="project" value="TreeGrafter"/>
</dbReference>
<dbReference type="CDD" id="cd00082">
    <property type="entry name" value="HisKA"/>
    <property type="match status" value="1"/>
</dbReference>
<dbReference type="GO" id="GO:0005886">
    <property type="term" value="C:plasma membrane"/>
    <property type="evidence" value="ECO:0007669"/>
    <property type="project" value="UniProtKB-SubCell"/>
</dbReference>
<dbReference type="Gene3D" id="1.10.287.130">
    <property type="match status" value="1"/>
</dbReference>
<dbReference type="InterPro" id="IPR036097">
    <property type="entry name" value="HisK_dim/P_sf"/>
</dbReference>
<dbReference type="InterPro" id="IPR005467">
    <property type="entry name" value="His_kinase_dom"/>
</dbReference>
<organism evidence="8 9">
    <name type="scientific">Hydrogenophaga intermedia</name>
    <dbReference type="NCBI Taxonomy" id="65786"/>
    <lineage>
        <taxon>Bacteria</taxon>
        <taxon>Pseudomonadati</taxon>
        <taxon>Pseudomonadota</taxon>
        <taxon>Betaproteobacteria</taxon>
        <taxon>Burkholderiales</taxon>
        <taxon>Comamonadaceae</taxon>
        <taxon>Hydrogenophaga</taxon>
    </lineage>
</organism>
<dbReference type="SUPFAM" id="SSF55874">
    <property type="entry name" value="ATPase domain of HSP90 chaperone/DNA topoisomerase II/histidine kinase"/>
    <property type="match status" value="1"/>
</dbReference>
<evidence type="ECO:0000256" key="1">
    <source>
        <dbReference type="ARBA" id="ARBA00000085"/>
    </source>
</evidence>
<dbReference type="FunFam" id="3.30.565.10:FF:000006">
    <property type="entry name" value="Sensor histidine kinase WalK"/>
    <property type="match status" value="1"/>
</dbReference>
<dbReference type="SMART" id="SM00065">
    <property type="entry name" value="GAF"/>
    <property type="match status" value="1"/>
</dbReference>
<keyword evidence="9" id="KW-1185">Reference proteome</keyword>
<dbReference type="Gene3D" id="3.30.565.10">
    <property type="entry name" value="Histidine kinase-like ATPase, C-terminal domain"/>
    <property type="match status" value="1"/>
</dbReference>
<dbReference type="InterPro" id="IPR003594">
    <property type="entry name" value="HATPase_dom"/>
</dbReference>
<dbReference type="RefSeq" id="WP_009515188.1">
    <property type="nucleotide sequence ID" value="NZ_CCAE010000004.1"/>
</dbReference>
<protein>
    <recommendedName>
        <fullName evidence="3">histidine kinase</fullName>
        <ecNumber evidence="3">2.7.13.3</ecNumber>
    </recommendedName>
</protein>
<name>A0A1L1PPR5_HYDIT</name>
<dbReference type="InterPro" id="IPR003018">
    <property type="entry name" value="GAF"/>
</dbReference>
<dbReference type="AlphaFoldDB" id="A0A1L1PPR5"/>
<dbReference type="GO" id="GO:0030295">
    <property type="term" value="F:protein kinase activator activity"/>
    <property type="evidence" value="ECO:0007669"/>
    <property type="project" value="TreeGrafter"/>
</dbReference>
<evidence type="ECO:0000256" key="2">
    <source>
        <dbReference type="ARBA" id="ARBA00004429"/>
    </source>
</evidence>
<dbReference type="EC" id="2.7.13.3" evidence="3"/>
<evidence type="ECO:0000256" key="5">
    <source>
        <dbReference type="ARBA" id="ARBA00022679"/>
    </source>
</evidence>
<evidence type="ECO:0000313" key="8">
    <source>
        <dbReference type="EMBL" id="CDN86571.1"/>
    </source>
</evidence>
<gene>
    <name evidence="8" type="ORF">BN948_00976</name>
</gene>
<sequence>MPPSPPPATEGPRLARLRALGVLDTLPERAYDDIAALAQSLCGTPIALVSLVDAERQWFKARIGLPLSETPRDWSFCSNAIQAPGEVLVIEDVRHDPRFEDHPLRREQPDLGFYAGAPIVTRDGLALGTVCVMDVQARCLSSEQVDGLRRLAGLAATLLEQGTQDMETLRRNEVRLSRTVALLERKTVEQQRFIYMLSHDLREPVNTINNFSALLVDDHQAELPAPAQRYLGFVREGGRRIGRLLDDLVEFAQLDTHPLRIEAVDAAALAQKVTQDLEPVLQRCQGRVEIDTALPVVMADPGLLRVALHNLLSNALKFTRPGVPPVITVGASRGGAIDQIHVSDNGVGIAQEHQGRIFGLFNRLHTRRRYDGTGLGLPICQRIAELHQGRLTLESSIDVGSRFTLHLPAQADRA</sequence>
<evidence type="ECO:0000256" key="6">
    <source>
        <dbReference type="ARBA" id="ARBA00022777"/>
    </source>
</evidence>
<dbReference type="InterPro" id="IPR036890">
    <property type="entry name" value="HATPase_C_sf"/>
</dbReference>
<dbReference type="SUPFAM" id="SSF55781">
    <property type="entry name" value="GAF domain-like"/>
    <property type="match status" value="1"/>
</dbReference>
<dbReference type="InterPro" id="IPR029016">
    <property type="entry name" value="GAF-like_dom_sf"/>
</dbReference>
<dbReference type="PANTHER" id="PTHR42878">
    <property type="entry name" value="TWO-COMPONENT HISTIDINE KINASE"/>
    <property type="match status" value="1"/>
</dbReference>
<dbReference type="SMART" id="SM00388">
    <property type="entry name" value="HisKA"/>
    <property type="match status" value="1"/>
</dbReference>
<keyword evidence="4" id="KW-0597">Phosphoprotein</keyword>
<dbReference type="SMART" id="SM00387">
    <property type="entry name" value="HATPase_c"/>
    <property type="match status" value="1"/>
</dbReference>
<evidence type="ECO:0000259" key="7">
    <source>
        <dbReference type="PROSITE" id="PS50109"/>
    </source>
</evidence>
<dbReference type="InterPro" id="IPR003661">
    <property type="entry name" value="HisK_dim/P_dom"/>
</dbReference>
<feature type="domain" description="Histidine kinase" evidence="7">
    <location>
        <begin position="196"/>
        <end position="411"/>
    </location>
</feature>
<dbReference type="Pfam" id="PF01590">
    <property type="entry name" value="GAF"/>
    <property type="match status" value="1"/>
</dbReference>
<reference evidence="9" key="1">
    <citation type="submission" date="2014-02" db="EMBL/GenBank/DDBJ databases">
        <authorList>
            <person name="Gan H."/>
        </authorList>
    </citation>
    <scope>NUCLEOTIDE SEQUENCE [LARGE SCALE GENOMIC DNA]</scope>
    <source>
        <strain evidence="9">S1</strain>
    </source>
</reference>
<dbReference type="InterPro" id="IPR050351">
    <property type="entry name" value="BphY/WalK/GraS-like"/>
</dbReference>
<keyword evidence="6 8" id="KW-0418">Kinase</keyword>
<dbReference type="Proteomes" id="UP000028878">
    <property type="component" value="Unassembled WGS sequence"/>
</dbReference>
<dbReference type="GO" id="GO:0000155">
    <property type="term" value="F:phosphorelay sensor kinase activity"/>
    <property type="evidence" value="ECO:0007669"/>
    <property type="project" value="InterPro"/>
</dbReference>
<reference evidence="9" key="2">
    <citation type="submission" date="2014-11" db="EMBL/GenBank/DDBJ databases">
        <title>Draft genome sequence of Hydrogenophaga intermedia S1.</title>
        <authorList>
            <person name="Gan H.M."/>
            <person name="Chew T.H."/>
            <person name="Stolz A."/>
        </authorList>
    </citation>
    <scope>NUCLEOTIDE SEQUENCE [LARGE SCALE GENOMIC DNA]</scope>
    <source>
        <strain evidence="9">S1</strain>
    </source>
</reference>
<evidence type="ECO:0000313" key="9">
    <source>
        <dbReference type="Proteomes" id="UP000028878"/>
    </source>
</evidence>
<dbReference type="Gene3D" id="3.30.450.40">
    <property type="match status" value="1"/>
</dbReference>
<dbReference type="PRINTS" id="PR00344">
    <property type="entry name" value="BCTRLSENSOR"/>
</dbReference>
<comment type="catalytic activity">
    <reaction evidence="1">
        <text>ATP + protein L-histidine = ADP + protein N-phospho-L-histidine.</text>
        <dbReference type="EC" id="2.7.13.3"/>
    </reaction>
</comment>
<dbReference type="PROSITE" id="PS50109">
    <property type="entry name" value="HIS_KIN"/>
    <property type="match status" value="1"/>
</dbReference>
<evidence type="ECO:0000256" key="3">
    <source>
        <dbReference type="ARBA" id="ARBA00012438"/>
    </source>
</evidence>
<dbReference type="EMBL" id="CCAE010000004">
    <property type="protein sequence ID" value="CDN86571.1"/>
    <property type="molecule type" value="Genomic_DNA"/>
</dbReference>
<dbReference type="GO" id="GO:0000156">
    <property type="term" value="F:phosphorelay response regulator activity"/>
    <property type="evidence" value="ECO:0007669"/>
    <property type="project" value="TreeGrafter"/>
</dbReference>
<dbReference type="PANTHER" id="PTHR42878:SF15">
    <property type="entry name" value="BACTERIOPHYTOCHROME"/>
    <property type="match status" value="1"/>
</dbReference>